<dbReference type="Proteomes" id="UP000805193">
    <property type="component" value="Unassembled WGS sequence"/>
</dbReference>
<dbReference type="EMBL" id="JABSTQ010009039">
    <property type="protein sequence ID" value="KAG0433654.1"/>
    <property type="molecule type" value="Genomic_DNA"/>
</dbReference>
<keyword evidence="2" id="KW-1185">Reference proteome</keyword>
<gene>
    <name evidence="1" type="ORF">HPB47_019691</name>
</gene>
<proteinExistence type="predicted"/>
<sequence length="574" mass="64733">MAPVVQRLLHKILARRLAAAVGLNFRQRAFQPVDGCAENVLLLATAIAEAKQRLRPLYMASIDLTKAFDRVSTEAIVRGALRAGLTDNFVAYVRDLYRTSQSILNYKAESLLVKPTTGVRQGDPLSPTMFNLVLDEYLSKTDVNVGFTSGEFRLDAMAFADDLLGLRINVAKSFSLVLQPSGREKKSKVETDVTFCVRDQPLPVATTATIWRYLGVQFSTKGRRQGGVDRDVRELLERVTREPLKPQQRLFILRGFLLPRLHHRLFLGLWGVGTLSKLDRMTRAAIRKWLALPHDTPVRYFHAPVFRRGTGGDFASDGDPGDDTGQDQRRTSTSYWADKLHGSYDGAALRETRHVPAAQSWISDGTRLLPGRHYVKVIKLRVNALPTLSRTKRGRPDDVSCRTGCRARESLGHVLQACHKGHRGRVKRHDNIARYIAMRLHQLEWIVLWEPHYTLQGRVMKPDLMATKGAQAVIIDIQVVSTGLELAFLHQQKAARYSVPDLLRQVQGKRKEPPLVTTATINFRDIWSRDSARDLLSLGLTKSDLKLMTVRCLQGGLRCFWGHRRMTTVVNTRG</sequence>
<reference evidence="1 2" key="1">
    <citation type="journal article" date="2020" name="Cell">
        <title>Large-Scale Comparative Analyses of Tick Genomes Elucidate Their Genetic Diversity and Vector Capacities.</title>
        <authorList>
            <consortium name="Tick Genome and Microbiome Consortium (TIGMIC)"/>
            <person name="Jia N."/>
            <person name="Wang J."/>
            <person name="Shi W."/>
            <person name="Du L."/>
            <person name="Sun Y."/>
            <person name="Zhan W."/>
            <person name="Jiang J.F."/>
            <person name="Wang Q."/>
            <person name="Zhang B."/>
            <person name="Ji P."/>
            <person name="Bell-Sakyi L."/>
            <person name="Cui X.M."/>
            <person name="Yuan T.T."/>
            <person name="Jiang B.G."/>
            <person name="Yang W.F."/>
            <person name="Lam T.T."/>
            <person name="Chang Q.C."/>
            <person name="Ding S.J."/>
            <person name="Wang X.J."/>
            <person name="Zhu J.G."/>
            <person name="Ruan X.D."/>
            <person name="Zhao L."/>
            <person name="Wei J.T."/>
            <person name="Ye R.Z."/>
            <person name="Que T.C."/>
            <person name="Du C.H."/>
            <person name="Zhou Y.H."/>
            <person name="Cheng J.X."/>
            <person name="Dai P.F."/>
            <person name="Guo W.B."/>
            <person name="Han X.H."/>
            <person name="Huang E.J."/>
            <person name="Li L.F."/>
            <person name="Wei W."/>
            <person name="Gao Y.C."/>
            <person name="Liu J.Z."/>
            <person name="Shao H.Z."/>
            <person name="Wang X."/>
            <person name="Wang C.C."/>
            <person name="Yang T.C."/>
            <person name="Huo Q.B."/>
            <person name="Li W."/>
            <person name="Chen H.Y."/>
            <person name="Chen S.E."/>
            <person name="Zhou L.G."/>
            <person name="Ni X.B."/>
            <person name="Tian J.H."/>
            <person name="Sheng Y."/>
            <person name="Liu T."/>
            <person name="Pan Y.S."/>
            <person name="Xia L.Y."/>
            <person name="Li J."/>
            <person name="Zhao F."/>
            <person name="Cao W.C."/>
        </authorList>
    </citation>
    <scope>NUCLEOTIDE SEQUENCE [LARGE SCALE GENOMIC DNA]</scope>
    <source>
        <strain evidence="1">Iper-2018</strain>
    </source>
</reference>
<comment type="caution">
    <text evidence="1">The sequence shown here is derived from an EMBL/GenBank/DDBJ whole genome shotgun (WGS) entry which is preliminary data.</text>
</comment>
<protein>
    <submittedName>
        <fullName evidence="1">Uncharacterized protein</fullName>
    </submittedName>
</protein>
<name>A0AC60QHN5_IXOPE</name>
<evidence type="ECO:0000313" key="2">
    <source>
        <dbReference type="Proteomes" id="UP000805193"/>
    </source>
</evidence>
<evidence type="ECO:0000313" key="1">
    <source>
        <dbReference type="EMBL" id="KAG0433654.1"/>
    </source>
</evidence>
<organism evidence="1 2">
    <name type="scientific">Ixodes persulcatus</name>
    <name type="common">Taiga tick</name>
    <dbReference type="NCBI Taxonomy" id="34615"/>
    <lineage>
        <taxon>Eukaryota</taxon>
        <taxon>Metazoa</taxon>
        <taxon>Ecdysozoa</taxon>
        <taxon>Arthropoda</taxon>
        <taxon>Chelicerata</taxon>
        <taxon>Arachnida</taxon>
        <taxon>Acari</taxon>
        <taxon>Parasitiformes</taxon>
        <taxon>Ixodida</taxon>
        <taxon>Ixodoidea</taxon>
        <taxon>Ixodidae</taxon>
        <taxon>Ixodinae</taxon>
        <taxon>Ixodes</taxon>
    </lineage>
</organism>
<accession>A0AC60QHN5</accession>